<sequence>MAANKITEQQVEIGRAYPSREKRRGDSRNGAATKKGEIAASFHRGNLLEEQAHSSRPNKHKISTKQWNGGDVQTACLPDKFVQARVESEILGQSELVGERWPGSVEGKRNVLKLKRQSAAWHYLSHAAFLQSTN</sequence>
<name>A0A482XHA8_LAOST</name>
<dbReference type="Proteomes" id="UP000291343">
    <property type="component" value="Unassembled WGS sequence"/>
</dbReference>
<gene>
    <name evidence="2" type="ORF">LSTR_LSTR002858</name>
</gene>
<keyword evidence="3" id="KW-1185">Reference proteome</keyword>
<evidence type="ECO:0000256" key="1">
    <source>
        <dbReference type="SAM" id="MobiDB-lite"/>
    </source>
</evidence>
<organism evidence="2 3">
    <name type="scientific">Laodelphax striatellus</name>
    <name type="common">Small brown planthopper</name>
    <name type="synonym">Delphax striatella</name>
    <dbReference type="NCBI Taxonomy" id="195883"/>
    <lineage>
        <taxon>Eukaryota</taxon>
        <taxon>Metazoa</taxon>
        <taxon>Ecdysozoa</taxon>
        <taxon>Arthropoda</taxon>
        <taxon>Hexapoda</taxon>
        <taxon>Insecta</taxon>
        <taxon>Pterygota</taxon>
        <taxon>Neoptera</taxon>
        <taxon>Paraneoptera</taxon>
        <taxon>Hemiptera</taxon>
        <taxon>Auchenorrhyncha</taxon>
        <taxon>Fulgoroidea</taxon>
        <taxon>Delphacidae</taxon>
        <taxon>Criomorphinae</taxon>
        <taxon>Laodelphax</taxon>
    </lineage>
</organism>
<comment type="caution">
    <text evidence="2">The sequence shown here is derived from an EMBL/GenBank/DDBJ whole genome shotgun (WGS) entry which is preliminary data.</text>
</comment>
<feature type="compositionally biased region" description="Polar residues" evidence="1">
    <location>
        <begin position="1"/>
        <end position="10"/>
    </location>
</feature>
<evidence type="ECO:0000313" key="3">
    <source>
        <dbReference type="Proteomes" id="UP000291343"/>
    </source>
</evidence>
<feature type="compositionally biased region" description="Basic and acidic residues" evidence="1">
    <location>
        <begin position="18"/>
        <end position="27"/>
    </location>
</feature>
<proteinExistence type="predicted"/>
<protein>
    <submittedName>
        <fullName evidence="2">Uncharacterized protein</fullName>
    </submittedName>
</protein>
<evidence type="ECO:0000313" key="2">
    <source>
        <dbReference type="EMBL" id="RZF45415.1"/>
    </source>
</evidence>
<reference evidence="2 3" key="1">
    <citation type="journal article" date="2017" name="Gigascience">
        <title>Genome sequence of the small brown planthopper, Laodelphax striatellus.</title>
        <authorList>
            <person name="Zhu J."/>
            <person name="Jiang F."/>
            <person name="Wang X."/>
            <person name="Yang P."/>
            <person name="Bao Y."/>
            <person name="Zhao W."/>
            <person name="Wang W."/>
            <person name="Lu H."/>
            <person name="Wang Q."/>
            <person name="Cui N."/>
            <person name="Li J."/>
            <person name="Chen X."/>
            <person name="Luo L."/>
            <person name="Yu J."/>
            <person name="Kang L."/>
            <person name="Cui F."/>
        </authorList>
    </citation>
    <scope>NUCLEOTIDE SEQUENCE [LARGE SCALE GENOMIC DNA]</scope>
    <source>
        <strain evidence="2">Lst14</strain>
    </source>
</reference>
<dbReference type="EMBL" id="QKKF02009244">
    <property type="protein sequence ID" value="RZF45415.1"/>
    <property type="molecule type" value="Genomic_DNA"/>
</dbReference>
<dbReference type="AlphaFoldDB" id="A0A482XHA8"/>
<accession>A0A482XHA8</accession>
<feature type="region of interest" description="Disordered" evidence="1">
    <location>
        <begin position="1"/>
        <end position="69"/>
    </location>
</feature>
<dbReference type="InParanoid" id="A0A482XHA8"/>